<organism evidence="1 2">
    <name type="scientific">Henriciella mobilis</name>
    <dbReference type="NCBI Taxonomy" id="2305467"/>
    <lineage>
        <taxon>Bacteria</taxon>
        <taxon>Pseudomonadati</taxon>
        <taxon>Pseudomonadota</taxon>
        <taxon>Alphaproteobacteria</taxon>
        <taxon>Hyphomonadales</taxon>
        <taxon>Hyphomonadaceae</taxon>
        <taxon>Henriciella</taxon>
    </lineage>
</organism>
<comment type="caution">
    <text evidence="1">The sequence shown here is derived from an EMBL/GenBank/DDBJ whole genome shotgun (WGS) entry which is preliminary data.</text>
</comment>
<evidence type="ECO:0000313" key="2">
    <source>
        <dbReference type="Proteomes" id="UP000266385"/>
    </source>
</evidence>
<reference evidence="1 2" key="1">
    <citation type="submission" date="2018-08" db="EMBL/GenBank/DDBJ databases">
        <title>Henriciella mobilis sp. nov., isolated from seawater.</title>
        <authorList>
            <person name="Cheng H."/>
            <person name="Wu Y.-H."/>
            <person name="Xu X.-W."/>
            <person name="Guo L.-L."/>
        </authorList>
    </citation>
    <scope>NUCLEOTIDE SEQUENCE [LARGE SCALE GENOMIC DNA]</scope>
    <source>
        <strain evidence="1 2">JN25</strain>
    </source>
</reference>
<dbReference type="RefSeq" id="WP_119377053.1">
    <property type="nucleotide sequence ID" value="NZ_QWFX01000013.1"/>
</dbReference>
<gene>
    <name evidence="1" type="ORF">D1223_14160</name>
</gene>
<evidence type="ECO:0008006" key="3">
    <source>
        <dbReference type="Google" id="ProtNLM"/>
    </source>
</evidence>
<dbReference type="Proteomes" id="UP000266385">
    <property type="component" value="Unassembled WGS sequence"/>
</dbReference>
<proteinExistence type="predicted"/>
<dbReference type="EMBL" id="QWFX01000013">
    <property type="protein sequence ID" value="RIJ28518.1"/>
    <property type="molecule type" value="Genomic_DNA"/>
</dbReference>
<dbReference type="AlphaFoldDB" id="A0A399RAS2"/>
<name>A0A399RAS2_9PROT</name>
<sequence>MLIAGATEAAAQNTSSVSSPVVTEDRKEISYRFGWTPGESGSGDSYVHRFDYGFALNARSSLKLNARWEDQPGSDLRFDNINAELLFELTPETAKVWQSGVRFDGRISNGPDSERIAVHWLNRWNFDNGAQLRAQLIARRAFGGNADDAIVFEGRSSASTRLGDGYSIALLGFFDLGTSEDFGPGGQDSQIGPTISGPLGGSGWTWTAGNLFGTSGDAPDNDVRLWLAREF</sequence>
<evidence type="ECO:0000313" key="1">
    <source>
        <dbReference type="EMBL" id="RIJ28518.1"/>
    </source>
</evidence>
<keyword evidence="2" id="KW-1185">Reference proteome</keyword>
<accession>A0A399RAS2</accession>
<protein>
    <recommendedName>
        <fullName evidence="3">Alginate export domain-containing protein</fullName>
    </recommendedName>
</protein>
<dbReference type="OrthoDB" id="7628647at2"/>